<reference evidence="3" key="2">
    <citation type="journal article" date="2022" name="J Glob Antimicrob Resist">
        <title>Comparative analysis of IMP-4- and OXA-58-containing plasmids of three carbapenemase-producing Acinetobacter ursingii strains in the Netherlands.</title>
        <authorList>
            <person name="Hendrickx A.P.A."/>
            <person name="Schade R.P."/>
            <person name="Landman F."/>
            <person name="Bosch T."/>
            <person name="Schouls L.M."/>
            <person name="van Dijk K."/>
        </authorList>
    </citation>
    <scope>NUCLEOTIDE SEQUENCE</scope>
    <source>
        <strain evidence="3">RIVM_C010761</strain>
    </source>
</reference>
<dbReference type="RefSeq" id="WP_004998678.1">
    <property type="nucleotide sequence ID" value="NZ_AP018824.1"/>
</dbReference>
<dbReference type="GeneID" id="66213018"/>
<evidence type="ECO:0008006" key="5">
    <source>
        <dbReference type="Google" id="ProtNLM"/>
    </source>
</evidence>
<evidence type="ECO:0000313" key="2">
    <source>
        <dbReference type="EMBL" id="QQT85253.1"/>
    </source>
</evidence>
<feature type="chain" id="PRO_5040582507" description="DUF2845 domain-containing protein" evidence="1">
    <location>
        <begin position="27"/>
        <end position="107"/>
    </location>
</feature>
<gene>
    <name evidence="2" type="ORF">I6I53_09965</name>
    <name evidence="3" type="ORF">LSO58_05610</name>
</gene>
<evidence type="ECO:0000256" key="1">
    <source>
        <dbReference type="SAM" id="SignalP"/>
    </source>
</evidence>
<evidence type="ECO:0000313" key="4">
    <source>
        <dbReference type="Proteomes" id="UP000595320"/>
    </source>
</evidence>
<reference evidence="2 4" key="1">
    <citation type="submission" date="2021-01" db="EMBL/GenBank/DDBJ databases">
        <title>FDA dAtabase for Regulatory Grade micrObial Sequences (FDA-ARGOS): Supporting development and validation of Infectious Disease Dx tests.</title>
        <authorList>
            <person name="Sproer C."/>
            <person name="Gronow S."/>
            <person name="Severitt S."/>
            <person name="Schroder I."/>
            <person name="Tallon L."/>
            <person name="Sadzewicz L."/>
            <person name="Zhao X."/>
            <person name="Boylan J."/>
            <person name="Ott S."/>
            <person name="Bowen H."/>
            <person name="Vavikolanu K."/>
            <person name="Mehta A."/>
            <person name="Aluvathingal J."/>
            <person name="Nadendla S."/>
            <person name="Lowell S."/>
            <person name="Myers T."/>
            <person name="Yan Y."/>
            <person name="Sichtig H."/>
        </authorList>
    </citation>
    <scope>NUCLEOTIDE SEQUENCE [LARGE SCALE GENOMIC DNA]</scope>
    <source>
        <strain evidence="2 4">FDAARGOS_1096</strain>
    </source>
</reference>
<dbReference type="Proteomes" id="UP000595320">
    <property type="component" value="Chromosome"/>
</dbReference>
<evidence type="ECO:0000313" key="3">
    <source>
        <dbReference type="EMBL" id="UYF76361.1"/>
    </source>
</evidence>
<proteinExistence type="predicted"/>
<accession>A0A2N6VDC9</accession>
<sequence length="107" mass="12219">MLNKSTRSFVIIALITLLGSPALVLASTETSTVRSQNGSLVYLGDSYANLMQKMQQAPVSQRSYEWEENRKKLTAVDYIYLIDNTYYTVTVVNNVVKKIVWDRKIDH</sequence>
<keyword evidence="1" id="KW-0732">Signal</keyword>
<protein>
    <recommendedName>
        <fullName evidence="5">DUF2845 domain-containing protein</fullName>
    </recommendedName>
</protein>
<dbReference type="EMBL" id="CP089044">
    <property type="protein sequence ID" value="UYF76361.1"/>
    <property type="molecule type" value="Genomic_DNA"/>
</dbReference>
<dbReference type="EMBL" id="CP068176">
    <property type="protein sequence ID" value="QQT85253.1"/>
    <property type="molecule type" value="Genomic_DNA"/>
</dbReference>
<feature type="signal peptide" evidence="1">
    <location>
        <begin position="1"/>
        <end position="26"/>
    </location>
</feature>
<name>A0A2N6VDC9_9GAMM</name>
<organism evidence="2 4">
    <name type="scientific">Acinetobacter ursingii</name>
    <dbReference type="NCBI Taxonomy" id="108980"/>
    <lineage>
        <taxon>Bacteria</taxon>
        <taxon>Pseudomonadati</taxon>
        <taxon>Pseudomonadota</taxon>
        <taxon>Gammaproteobacteria</taxon>
        <taxon>Moraxellales</taxon>
        <taxon>Moraxellaceae</taxon>
        <taxon>Acinetobacter</taxon>
    </lineage>
</organism>
<dbReference type="Proteomes" id="UP001164081">
    <property type="component" value="Chromosome"/>
</dbReference>
<dbReference type="AlphaFoldDB" id="A0A2N6VDC9"/>